<proteinExistence type="predicted"/>
<name>A0ABT6Y603_9BACT</name>
<evidence type="ECO:0000256" key="1">
    <source>
        <dbReference type="ARBA" id="ARBA00023125"/>
    </source>
</evidence>
<accession>A0ABT6Y603</accession>
<keyword evidence="1" id="KW-0238">DNA-binding</keyword>
<evidence type="ECO:0000259" key="3">
    <source>
        <dbReference type="Pfam" id="PF13102"/>
    </source>
</evidence>
<dbReference type="Pfam" id="PF13102">
    <property type="entry name" value="Phage_int_SAM_5"/>
    <property type="match status" value="1"/>
</dbReference>
<dbReference type="SUPFAM" id="SSF56349">
    <property type="entry name" value="DNA breaking-rejoining enzymes"/>
    <property type="match status" value="1"/>
</dbReference>
<dbReference type="Gene3D" id="1.10.443.10">
    <property type="entry name" value="Intergrase catalytic core"/>
    <property type="match status" value="1"/>
</dbReference>
<sequence>MEIRFCEDGKKPNSKGLVNLKVGIVLEGYKTVWIASGIQVPANTLDVDYQLCMGKDGQIDKSSLEFYNNRLVNIRKKFETIKMSFEYERIAYSPDDIIQQFRNPVFKPITFLALIEKTLAEYTIHLTRNTIKSHKSTAENVKEYITYSNQSAILASQINTDFLRKLEVYFKTIHVPKSHSHGSKMKSTSIKKIITFIKKVISFGVETEVLNAKELKYTVNTNDVSQDYSHLTQQEVQSLEKLSPFVSEKYQKVIDSFLWMCYTGQSHVDTSGLSEAQIHKLDSDLNDLTMLGGKRSKTKIDYSVVVNDKALTLIEKYGSIENIPVLHLTTINEELKIVGKLLGFKINLSTKIARRTFGQYWYKKTHIADKFVSKMLGHNKADTKKYYVNLDMEDVAHAVKIAKVLN</sequence>
<evidence type="ECO:0000256" key="2">
    <source>
        <dbReference type="ARBA" id="ARBA00023172"/>
    </source>
</evidence>
<evidence type="ECO:0000313" key="4">
    <source>
        <dbReference type="EMBL" id="MDI9858995.1"/>
    </source>
</evidence>
<dbReference type="InterPro" id="IPR013762">
    <property type="entry name" value="Integrase-like_cat_sf"/>
</dbReference>
<keyword evidence="2" id="KW-0233">DNA recombination</keyword>
<protein>
    <submittedName>
        <fullName evidence="4">Phage integrase SAM-like domain-containing protein</fullName>
    </submittedName>
</protein>
<dbReference type="EMBL" id="JASHIF010000007">
    <property type="protein sequence ID" value="MDI9858995.1"/>
    <property type="molecule type" value="Genomic_DNA"/>
</dbReference>
<dbReference type="InterPro" id="IPR025269">
    <property type="entry name" value="SAM-like_dom"/>
</dbReference>
<feature type="domain" description="Phage integrase SAM-like" evidence="3">
    <location>
        <begin position="110"/>
        <end position="214"/>
    </location>
</feature>
<keyword evidence="5" id="KW-1185">Reference proteome</keyword>
<reference evidence="4 5" key="1">
    <citation type="submission" date="2023-05" db="EMBL/GenBank/DDBJ databases">
        <title>Novel species of genus Flectobacillus isolated from stream in China.</title>
        <authorList>
            <person name="Lu H."/>
        </authorList>
    </citation>
    <scope>NUCLEOTIDE SEQUENCE [LARGE SCALE GENOMIC DNA]</scope>
    <source>
        <strain evidence="4 5">KCTC 42575</strain>
    </source>
</reference>
<dbReference type="InterPro" id="IPR010998">
    <property type="entry name" value="Integrase_recombinase_N"/>
</dbReference>
<dbReference type="Proteomes" id="UP001236507">
    <property type="component" value="Unassembled WGS sequence"/>
</dbReference>
<dbReference type="RefSeq" id="WP_283344067.1">
    <property type="nucleotide sequence ID" value="NZ_JASHIF010000007.1"/>
</dbReference>
<dbReference type="InterPro" id="IPR011010">
    <property type="entry name" value="DNA_brk_join_enz"/>
</dbReference>
<organism evidence="4 5">
    <name type="scientific">Flectobacillus roseus</name>
    <dbReference type="NCBI Taxonomy" id="502259"/>
    <lineage>
        <taxon>Bacteria</taxon>
        <taxon>Pseudomonadati</taxon>
        <taxon>Bacteroidota</taxon>
        <taxon>Cytophagia</taxon>
        <taxon>Cytophagales</taxon>
        <taxon>Flectobacillaceae</taxon>
        <taxon>Flectobacillus</taxon>
    </lineage>
</organism>
<gene>
    <name evidence="4" type="ORF">QM524_07235</name>
</gene>
<comment type="caution">
    <text evidence="4">The sequence shown here is derived from an EMBL/GenBank/DDBJ whole genome shotgun (WGS) entry which is preliminary data.</text>
</comment>
<dbReference type="Gene3D" id="1.10.150.130">
    <property type="match status" value="1"/>
</dbReference>
<evidence type="ECO:0000313" key="5">
    <source>
        <dbReference type="Proteomes" id="UP001236507"/>
    </source>
</evidence>